<dbReference type="GO" id="GO:0016787">
    <property type="term" value="F:hydrolase activity"/>
    <property type="evidence" value="ECO:0007669"/>
    <property type="project" value="UniProtKB-KW"/>
</dbReference>
<protein>
    <recommendedName>
        <fullName evidence="2">Alpha/beta hydrolase fold-3 domain-containing protein</fullName>
    </recommendedName>
</protein>
<accession>A0A9P4IKL9</accession>
<feature type="domain" description="Alpha/beta hydrolase fold-3" evidence="2">
    <location>
        <begin position="46"/>
        <end position="256"/>
    </location>
</feature>
<dbReference type="Proteomes" id="UP000799772">
    <property type="component" value="Unassembled WGS sequence"/>
</dbReference>
<dbReference type="PANTHER" id="PTHR48081:SF8">
    <property type="entry name" value="ALPHA_BETA HYDROLASE FOLD-3 DOMAIN-CONTAINING PROTEIN-RELATED"/>
    <property type="match status" value="1"/>
</dbReference>
<dbReference type="InterPro" id="IPR050300">
    <property type="entry name" value="GDXG_lipolytic_enzyme"/>
</dbReference>
<organism evidence="3 4">
    <name type="scientific">Rhizodiscina lignyota</name>
    <dbReference type="NCBI Taxonomy" id="1504668"/>
    <lineage>
        <taxon>Eukaryota</taxon>
        <taxon>Fungi</taxon>
        <taxon>Dikarya</taxon>
        <taxon>Ascomycota</taxon>
        <taxon>Pezizomycotina</taxon>
        <taxon>Dothideomycetes</taxon>
        <taxon>Pleosporomycetidae</taxon>
        <taxon>Aulographales</taxon>
        <taxon>Rhizodiscinaceae</taxon>
        <taxon>Rhizodiscina</taxon>
    </lineage>
</organism>
<proteinExistence type="predicted"/>
<evidence type="ECO:0000313" key="4">
    <source>
        <dbReference type="Proteomes" id="UP000799772"/>
    </source>
</evidence>
<dbReference type="SUPFAM" id="SSF53474">
    <property type="entry name" value="alpha/beta-Hydrolases"/>
    <property type="match status" value="1"/>
</dbReference>
<evidence type="ECO:0000313" key="3">
    <source>
        <dbReference type="EMBL" id="KAF2102884.1"/>
    </source>
</evidence>
<dbReference type="PANTHER" id="PTHR48081">
    <property type="entry name" value="AB HYDROLASE SUPERFAMILY PROTEIN C4A8.06C"/>
    <property type="match status" value="1"/>
</dbReference>
<sequence length="283" mass="30947">MPRPEDLPGTDVLTIEDQEIPVRDGAKIGIRIYKPKSVQPQAPLVFVTHGGGWVIGVHGAEETMNKYIAGRNGAVVISVDYRMAPEFKFPYAVNDSLDALKWCIENADTLGIDKNRIILAGSSAGGNLAFILSQIALDEKINGIVGVIAGNPVTCHPAFFPKAHFELDSFETNADAPGLNKERMMWFWDLYVPDPQPDTLHSPLLAESLSGLPPALILIAGVDPLRDEGIAYADRLKEAGVPVQLEIYSGVPHGWHNITILSKAKKYHDDIRVFVDKTFASKL</sequence>
<keyword evidence="4" id="KW-1185">Reference proteome</keyword>
<dbReference type="Pfam" id="PF07859">
    <property type="entry name" value="Abhydrolase_3"/>
    <property type="match status" value="1"/>
</dbReference>
<evidence type="ECO:0000259" key="2">
    <source>
        <dbReference type="Pfam" id="PF07859"/>
    </source>
</evidence>
<keyword evidence="1" id="KW-0378">Hydrolase</keyword>
<dbReference type="EMBL" id="ML978122">
    <property type="protein sequence ID" value="KAF2102884.1"/>
    <property type="molecule type" value="Genomic_DNA"/>
</dbReference>
<name>A0A9P4IKL9_9PEZI</name>
<reference evidence="3" key="1">
    <citation type="journal article" date="2020" name="Stud. Mycol.">
        <title>101 Dothideomycetes genomes: a test case for predicting lifestyles and emergence of pathogens.</title>
        <authorList>
            <person name="Haridas S."/>
            <person name="Albert R."/>
            <person name="Binder M."/>
            <person name="Bloem J."/>
            <person name="Labutti K."/>
            <person name="Salamov A."/>
            <person name="Andreopoulos B."/>
            <person name="Baker S."/>
            <person name="Barry K."/>
            <person name="Bills G."/>
            <person name="Bluhm B."/>
            <person name="Cannon C."/>
            <person name="Castanera R."/>
            <person name="Culley D."/>
            <person name="Daum C."/>
            <person name="Ezra D."/>
            <person name="Gonzalez J."/>
            <person name="Henrissat B."/>
            <person name="Kuo A."/>
            <person name="Liang C."/>
            <person name="Lipzen A."/>
            <person name="Lutzoni F."/>
            <person name="Magnuson J."/>
            <person name="Mondo S."/>
            <person name="Nolan M."/>
            <person name="Ohm R."/>
            <person name="Pangilinan J."/>
            <person name="Park H.-J."/>
            <person name="Ramirez L."/>
            <person name="Alfaro M."/>
            <person name="Sun H."/>
            <person name="Tritt A."/>
            <person name="Yoshinaga Y."/>
            <person name="Zwiers L.-H."/>
            <person name="Turgeon B."/>
            <person name="Goodwin S."/>
            <person name="Spatafora J."/>
            <person name="Crous P."/>
            <person name="Grigoriev I."/>
        </authorList>
    </citation>
    <scope>NUCLEOTIDE SEQUENCE</scope>
    <source>
        <strain evidence="3">CBS 133067</strain>
    </source>
</reference>
<dbReference type="OrthoDB" id="408631at2759"/>
<comment type="caution">
    <text evidence="3">The sequence shown here is derived from an EMBL/GenBank/DDBJ whole genome shotgun (WGS) entry which is preliminary data.</text>
</comment>
<dbReference type="InterPro" id="IPR029058">
    <property type="entry name" value="AB_hydrolase_fold"/>
</dbReference>
<evidence type="ECO:0000256" key="1">
    <source>
        <dbReference type="ARBA" id="ARBA00022801"/>
    </source>
</evidence>
<gene>
    <name evidence="3" type="ORF">NA57DRAFT_71870</name>
</gene>
<dbReference type="Gene3D" id="3.40.50.1820">
    <property type="entry name" value="alpha/beta hydrolase"/>
    <property type="match status" value="1"/>
</dbReference>
<dbReference type="AlphaFoldDB" id="A0A9P4IKL9"/>
<dbReference type="InterPro" id="IPR013094">
    <property type="entry name" value="AB_hydrolase_3"/>
</dbReference>